<comment type="caution">
    <text evidence="1">The sequence shown here is derived from an EMBL/GenBank/DDBJ whole genome shotgun (WGS) entry which is preliminary data.</text>
</comment>
<organism evidence="1 2">
    <name type="scientific">Vibrio aestuarianus</name>
    <dbReference type="NCBI Taxonomy" id="28171"/>
    <lineage>
        <taxon>Bacteria</taxon>
        <taxon>Pseudomonadati</taxon>
        <taxon>Pseudomonadota</taxon>
        <taxon>Gammaproteobacteria</taxon>
        <taxon>Vibrionales</taxon>
        <taxon>Vibrionaceae</taxon>
        <taxon>Vibrio</taxon>
    </lineage>
</organism>
<evidence type="ECO:0000313" key="1">
    <source>
        <dbReference type="EMBL" id="CAH8197953.1"/>
    </source>
</evidence>
<reference evidence="1" key="1">
    <citation type="submission" date="2022-06" db="EMBL/GenBank/DDBJ databases">
        <authorList>
            <person name="Goudenege D."/>
            <person name="Le Roux F."/>
        </authorList>
    </citation>
    <scope>NUCLEOTIDE SEQUENCE</scope>
    <source>
        <strain evidence="1">12-063</strain>
    </source>
</reference>
<sequence>MKRQLLLQLQVEPIPFLLEVAVVLVTLAHRLLTTSTSCLVI</sequence>
<protein>
    <submittedName>
        <fullName evidence="1">Uncharacterized protein</fullName>
    </submittedName>
</protein>
<proteinExistence type="predicted"/>
<evidence type="ECO:0000313" key="2">
    <source>
        <dbReference type="Proteomes" id="UP001152658"/>
    </source>
</evidence>
<dbReference type="Proteomes" id="UP001152658">
    <property type="component" value="Unassembled WGS sequence"/>
</dbReference>
<gene>
    <name evidence="1" type="ORF">VAE063_1010211</name>
</gene>
<keyword evidence="2" id="KW-1185">Reference proteome</keyword>
<dbReference type="EMBL" id="CALYLK010000002">
    <property type="protein sequence ID" value="CAH8197953.1"/>
    <property type="molecule type" value="Genomic_DNA"/>
</dbReference>
<name>A0ABN8TMQ2_9VIBR</name>
<accession>A0ABN8TMQ2</accession>